<dbReference type="RefSeq" id="WP_222872942.1">
    <property type="nucleotide sequence ID" value="NZ_CP039704.1"/>
</dbReference>
<sequence length="297" mass="32748">MIIVCPSCTTKYLVADTAIGPAGRTVRCAACKHSWHQAPPPEEAQRDLVGHAAKPAQAAAPSSDRFRWEETEQREAPVEEPRARPNLADDAEPPSWAQEPQVEEQPQDDSHWSFQSQPSISVSTWRTSQNAAKVGAAQRSKFRRNPEVFWGRVAAVLFVGLAGLNLVLWGHSPISRSDLQRTLGLKAGADEAIERAAKNLRISYPPPPPPTEVANGRWLQTIQGKIENPTAEVLQLPPLRGVMLDAEGNTVHTWQFRTTQNQILAGQSITFTTVVEDFPPTARRLRITFDGTQDSTT</sequence>
<organism evidence="4 5">
    <name type="scientific">Hankyongella ginsenosidimutans</name>
    <dbReference type="NCBI Taxonomy" id="1763828"/>
    <lineage>
        <taxon>Bacteria</taxon>
        <taxon>Pseudomonadati</taxon>
        <taxon>Pseudomonadota</taxon>
        <taxon>Alphaproteobacteria</taxon>
        <taxon>Sphingomonadales</taxon>
        <taxon>Sphingomonadaceae</taxon>
        <taxon>Hankyongella</taxon>
    </lineage>
</organism>
<name>A0A4D7C2Z7_9SPHN</name>
<evidence type="ECO:0000256" key="1">
    <source>
        <dbReference type="SAM" id="MobiDB-lite"/>
    </source>
</evidence>
<dbReference type="InterPro" id="IPR011723">
    <property type="entry name" value="Znf/thioredoxin_put"/>
</dbReference>
<evidence type="ECO:0000259" key="3">
    <source>
        <dbReference type="Pfam" id="PF13717"/>
    </source>
</evidence>
<dbReference type="AlphaFoldDB" id="A0A4D7C2Z7"/>
<evidence type="ECO:0000313" key="4">
    <source>
        <dbReference type="EMBL" id="QCI80084.1"/>
    </source>
</evidence>
<keyword evidence="2" id="KW-0472">Membrane</keyword>
<protein>
    <recommendedName>
        <fullName evidence="3">Zinc finger/thioredoxin putative domain-containing protein</fullName>
    </recommendedName>
</protein>
<gene>
    <name evidence="4" type="ORF">E6W36_12905</name>
</gene>
<feature type="region of interest" description="Disordered" evidence="1">
    <location>
        <begin position="37"/>
        <end position="126"/>
    </location>
</feature>
<dbReference type="Pfam" id="PF13717">
    <property type="entry name" value="Zn_ribbon_4"/>
    <property type="match status" value="1"/>
</dbReference>
<keyword evidence="2" id="KW-1133">Transmembrane helix</keyword>
<dbReference type="EMBL" id="CP039704">
    <property type="protein sequence ID" value="QCI80084.1"/>
    <property type="molecule type" value="Genomic_DNA"/>
</dbReference>
<evidence type="ECO:0000313" key="5">
    <source>
        <dbReference type="Proteomes" id="UP000298714"/>
    </source>
</evidence>
<feature type="domain" description="Zinc finger/thioredoxin putative" evidence="3">
    <location>
        <begin position="1"/>
        <end position="35"/>
    </location>
</feature>
<dbReference type="Proteomes" id="UP000298714">
    <property type="component" value="Chromosome"/>
</dbReference>
<evidence type="ECO:0000256" key="2">
    <source>
        <dbReference type="SAM" id="Phobius"/>
    </source>
</evidence>
<dbReference type="NCBIfam" id="TIGR02098">
    <property type="entry name" value="MJ0042_CXXC"/>
    <property type="match status" value="1"/>
</dbReference>
<feature type="transmembrane region" description="Helical" evidence="2">
    <location>
        <begin position="149"/>
        <end position="170"/>
    </location>
</feature>
<feature type="compositionally biased region" description="Low complexity" evidence="1">
    <location>
        <begin position="52"/>
        <end position="61"/>
    </location>
</feature>
<feature type="compositionally biased region" description="Basic and acidic residues" evidence="1">
    <location>
        <begin position="64"/>
        <end position="83"/>
    </location>
</feature>
<reference evidence="5" key="1">
    <citation type="submission" date="2019-04" db="EMBL/GenBank/DDBJ databases">
        <title>Complete genome sequence of Sphingomonas sp. W1-2-3.</title>
        <authorList>
            <person name="Im W.T."/>
        </authorList>
    </citation>
    <scope>NUCLEOTIDE SEQUENCE [LARGE SCALE GENOMIC DNA]</scope>
    <source>
        <strain evidence="5">W1-2-3</strain>
    </source>
</reference>
<keyword evidence="5" id="KW-1185">Reference proteome</keyword>
<accession>A0A4D7C2Z7</accession>
<keyword evidence="2" id="KW-0812">Transmembrane</keyword>
<proteinExistence type="predicted"/>
<feature type="compositionally biased region" description="Polar residues" evidence="1">
    <location>
        <begin position="112"/>
        <end position="126"/>
    </location>
</feature>
<dbReference type="KEGG" id="hgn:E6W36_12905"/>